<dbReference type="Proteomes" id="UP000252008">
    <property type="component" value="Unassembled WGS sequence"/>
</dbReference>
<feature type="region of interest" description="Disordered" evidence="1">
    <location>
        <begin position="1"/>
        <end position="36"/>
    </location>
</feature>
<feature type="compositionally biased region" description="Basic and acidic residues" evidence="1">
    <location>
        <begin position="1"/>
        <end position="21"/>
    </location>
</feature>
<dbReference type="InterPro" id="IPR023203">
    <property type="entry name" value="TTHA0068_sf"/>
</dbReference>
<name>A0A375YD78_MYCPF</name>
<sequence>MVERARDETGRPRNSRPRDALGRPLPPGSAGVPRIPDDLALSPTEFLEYAQELLDAERAFHAHEVLEAAWKGRPAQERPLWQGLAQLAVGITHIQRGNPAGASVLLRRGAERLREAGDPVPYRVDTAGLIAWATGLADSLGAPGGISADRLRPALTRRGHGESDWPA</sequence>
<reference evidence="2 3" key="1">
    <citation type="submission" date="2018-05" db="EMBL/GenBank/DDBJ databases">
        <authorList>
            <consortium name="IHU Genomes"/>
        </authorList>
    </citation>
    <scope>NUCLEOTIDE SEQUENCE [LARGE SCALE GENOMIC DNA]</scope>
    <source>
        <strain evidence="2 3">P7335</strain>
    </source>
</reference>
<dbReference type="PANTHER" id="PTHR34796">
    <property type="entry name" value="EXPRESSED PROTEIN"/>
    <property type="match status" value="1"/>
</dbReference>
<dbReference type="EMBL" id="UEGS01000001">
    <property type="protein sequence ID" value="SRX79073.1"/>
    <property type="molecule type" value="Genomic_DNA"/>
</dbReference>
<dbReference type="PANTHER" id="PTHR34796:SF1">
    <property type="entry name" value="EXPRESSED PROTEIN"/>
    <property type="match status" value="1"/>
</dbReference>
<proteinExistence type="predicted"/>
<dbReference type="InterPro" id="IPR005500">
    <property type="entry name" value="DUF309"/>
</dbReference>
<gene>
    <name evidence="2" type="ORF">MPP7335_00806</name>
</gene>
<dbReference type="RefSeq" id="WP_083142541.1">
    <property type="nucleotide sequence ID" value="NZ_MVID01000004.1"/>
</dbReference>
<dbReference type="Pfam" id="PF03745">
    <property type="entry name" value="DUF309"/>
    <property type="match status" value="1"/>
</dbReference>
<dbReference type="Gene3D" id="1.10.3450.10">
    <property type="entry name" value="TTHA0068-like"/>
    <property type="match status" value="1"/>
</dbReference>
<dbReference type="STRING" id="39692.BST38_06990"/>
<evidence type="ECO:0000256" key="1">
    <source>
        <dbReference type="SAM" id="MobiDB-lite"/>
    </source>
</evidence>
<organism evidence="2 3">
    <name type="scientific">Mycolicibacterium parafortuitum</name>
    <name type="common">Mycobacterium parafortuitum</name>
    <dbReference type="NCBI Taxonomy" id="39692"/>
    <lineage>
        <taxon>Bacteria</taxon>
        <taxon>Bacillati</taxon>
        <taxon>Actinomycetota</taxon>
        <taxon>Actinomycetes</taxon>
        <taxon>Mycobacteriales</taxon>
        <taxon>Mycobacteriaceae</taxon>
        <taxon>Mycolicibacterium</taxon>
    </lineage>
</organism>
<dbReference type="SUPFAM" id="SSF140663">
    <property type="entry name" value="TTHA0068-like"/>
    <property type="match status" value="1"/>
</dbReference>
<evidence type="ECO:0000313" key="3">
    <source>
        <dbReference type="Proteomes" id="UP000252008"/>
    </source>
</evidence>
<evidence type="ECO:0008006" key="4">
    <source>
        <dbReference type="Google" id="ProtNLM"/>
    </source>
</evidence>
<keyword evidence="3" id="KW-1185">Reference proteome</keyword>
<evidence type="ECO:0000313" key="2">
    <source>
        <dbReference type="EMBL" id="SRX79073.1"/>
    </source>
</evidence>
<accession>A0A375YD78</accession>
<protein>
    <recommendedName>
        <fullName evidence="4">DUF309 domain-containing protein</fullName>
    </recommendedName>
</protein>
<dbReference type="AlphaFoldDB" id="A0A375YD78"/>
<feature type="region of interest" description="Disordered" evidence="1">
    <location>
        <begin position="148"/>
        <end position="167"/>
    </location>
</feature>